<dbReference type="PROSITE" id="PS00041">
    <property type="entry name" value="HTH_ARAC_FAMILY_1"/>
    <property type="match status" value="1"/>
</dbReference>
<name>A0ABP3VBY7_9BURK</name>
<sequence length="308" mass="33433">MTVPDERRAMSDPLTQVVHLLQPRAVFANLISGKGDYAVRYAEYGQPSFCIMLKGTCRLAVDGHEEVTLNAGDFVLLPSTPPFTISSFTPAPLPVHIDPKTMPGGAGERRYGTPGGEPEMLSLGGAFLFDCANPKLIVSLLPGVVHVPGATRLAQLVQMLGDEYMDPRPGNEFMLSQLAGMMLIEAMRWSTTGRAPPGLLCGLGDERLAPALQQMHAQVDRPWTVGELADVAALSRSAFFDRFSRTVGVPPMAYLLSWRMELAKQLLRKDLAIAEVAERVGYASTSTFSTAFSRHVGKAPRLYAREGS</sequence>
<dbReference type="Pfam" id="PF12833">
    <property type="entry name" value="HTH_18"/>
    <property type="match status" value="1"/>
</dbReference>
<organism evidence="5 6">
    <name type="scientific">Ideonella azotifigens</name>
    <dbReference type="NCBI Taxonomy" id="513160"/>
    <lineage>
        <taxon>Bacteria</taxon>
        <taxon>Pseudomonadati</taxon>
        <taxon>Pseudomonadota</taxon>
        <taxon>Betaproteobacteria</taxon>
        <taxon>Burkholderiales</taxon>
        <taxon>Sphaerotilaceae</taxon>
        <taxon>Ideonella</taxon>
    </lineage>
</organism>
<accession>A0ABP3VBY7</accession>
<keyword evidence="3" id="KW-0804">Transcription</keyword>
<keyword evidence="2" id="KW-0238">DNA-binding</keyword>
<dbReference type="InterPro" id="IPR050204">
    <property type="entry name" value="AraC_XylS_family_regulators"/>
</dbReference>
<dbReference type="InterPro" id="IPR009057">
    <property type="entry name" value="Homeodomain-like_sf"/>
</dbReference>
<dbReference type="SUPFAM" id="SSF46689">
    <property type="entry name" value="Homeodomain-like"/>
    <property type="match status" value="2"/>
</dbReference>
<dbReference type="PANTHER" id="PTHR46796:SF7">
    <property type="entry name" value="ARAC FAMILY TRANSCRIPTIONAL REGULATOR"/>
    <property type="match status" value="1"/>
</dbReference>
<evidence type="ECO:0000256" key="2">
    <source>
        <dbReference type="ARBA" id="ARBA00023125"/>
    </source>
</evidence>
<dbReference type="InterPro" id="IPR014710">
    <property type="entry name" value="RmlC-like_jellyroll"/>
</dbReference>
<dbReference type="Pfam" id="PF12852">
    <property type="entry name" value="Cupin_6"/>
    <property type="match status" value="1"/>
</dbReference>
<comment type="caution">
    <text evidence="5">The sequence shown here is derived from an EMBL/GenBank/DDBJ whole genome shotgun (WGS) entry which is preliminary data.</text>
</comment>
<keyword evidence="1" id="KW-0805">Transcription regulation</keyword>
<keyword evidence="6" id="KW-1185">Reference proteome</keyword>
<protein>
    <submittedName>
        <fullName evidence="5">AraC family transcriptional regulator</fullName>
    </submittedName>
</protein>
<dbReference type="EMBL" id="BAAAEW010000011">
    <property type="protein sequence ID" value="GAA0750212.1"/>
    <property type="molecule type" value="Genomic_DNA"/>
</dbReference>
<dbReference type="InterPro" id="IPR018060">
    <property type="entry name" value="HTH_AraC"/>
</dbReference>
<dbReference type="SMART" id="SM00342">
    <property type="entry name" value="HTH_ARAC"/>
    <property type="match status" value="1"/>
</dbReference>
<dbReference type="PROSITE" id="PS01124">
    <property type="entry name" value="HTH_ARAC_FAMILY_2"/>
    <property type="match status" value="1"/>
</dbReference>
<evidence type="ECO:0000256" key="3">
    <source>
        <dbReference type="ARBA" id="ARBA00023163"/>
    </source>
</evidence>
<evidence type="ECO:0000256" key="1">
    <source>
        <dbReference type="ARBA" id="ARBA00023015"/>
    </source>
</evidence>
<dbReference type="Proteomes" id="UP001500279">
    <property type="component" value="Unassembled WGS sequence"/>
</dbReference>
<dbReference type="Gene3D" id="2.60.120.10">
    <property type="entry name" value="Jelly Rolls"/>
    <property type="match status" value="1"/>
</dbReference>
<dbReference type="InterPro" id="IPR018062">
    <property type="entry name" value="HTH_AraC-typ_CS"/>
</dbReference>
<evidence type="ECO:0000313" key="5">
    <source>
        <dbReference type="EMBL" id="GAA0750212.1"/>
    </source>
</evidence>
<dbReference type="Gene3D" id="1.10.10.60">
    <property type="entry name" value="Homeodomain-like"/>
    <property type="match status" value="2"/>
</dbReference>
<evidence type="ECO:0000259" key="4">
    <source>
        <dbReference type="PROSITE" id="PS01124"/>
    </source>
</evidence>
<evidence type="ECO:0000313" key="6">
    <source>
        <dbReference type="Proteomes" id="UP001500279"/>
    </source>
</evidence>
<dbReference type="InterPro" id="IPR020449">
    <property type="entry name" value="Tscrpt_reg_AraC-type_HTH"/>
</dbReference>
<gene>
    <name evidence="5" type="ORF">GCM10009107_21620</name>
</gene>
<dbReference type="InterPro" id="IPR032783">
    <property type="entry name" value="AraC_lig"/>
</dbReference>
<reference evidence="6" key="1">
    <citation type="journal article" date="2019" name="Int. J. Syst. Evol. Microbiol.">
        <title>The Global Catalogue of Microorganisms (GCM) 10K type strain sequencing project: providing services to taxonomists for standard genome sequencing and annotation.</title>
        <authorList>
            <consortium name="The Broad Institute Genomics Platform"/>
            <consortium name="The Broad Institute Genome Sequencing Center for Infectious Disease"/>
            <person name="Wu L."/>
            <person name="Ma J."/>
        </authorList>
    </citation>
    <scope>NUCLEOTIDE SEQUENCE [LARGE SCALE GENOMIC DNA]</scope>
    <source>
        <strain evidence="6">JCM 15503</strain>
    </source>
</reference>
<feature type="domain" description="HTH araC/xylS-type" evidence="4">
    <location>
        <begin position="209"/>
        <end position="306"/>
    </location>
</feature>
<dbReference type="PANTHER" id="PTHR46796">
    <property type="entry name" value="HTH-TYPE TRANSCRIPTIONAL ACTIVATOR RHAS-RELATED"/>
    <property type="match status" value="1"/>
</dbReference>
<proteinExistence type="predicted"/>
<dbReference type="PRINTS" id="PR00032">
    <property type="entry name" value="HTHARAC"/>
</dbReference>